<dbReference type="Pfam" id="PF13041">
    <property type="entry name" value="PPR_2"/>
    <property type="match status" value="1"/>
</dbReference>
<dbReference type="Proteomes" id="UP000479710">
    <property type="component" value="Unassembled WGS sequence"/>
</dbReference>
<dbReference type="FunFam" id="1.25.40.10:FF:000857">
    <property type="entry name" value="Pentatricopeptide repeat-containing protein chloroplastic"/>
    <property type="match status" value="1"/>
</dbReference>
<keyword evidence="1" id="KW-0677">Repeat</keyword>
<keyword evidence="2" id="KW-0809">Transit peptide</keyword>
<dbReference type="PANTHER" id="PTHR24015:SF548">
    <property type="entry name" value="OS08G0340900 PROTEIN"/>
    <property type="match status" value="1"/>
</dbReference>
<protein>
    <recommendedName>
        <fullName evidence="6">Pentatricopeptide repeat-containing protein</fullName>
    </recommendedName>
</protein>
<dbReference type="InterPro" id="IPR002885">
    <property type="entry name" value="PPR_rpt"/>
</dbReference>
<dbReference type="PANTHER" id="PTHR24015">
    <property type="entry name" value="OS07G0578800 PROTEIN-RELATED"/>
    <property type="match status" value="1"/>
</dbReference>
<gene>
    <name evidence="4" type="ORF">E2562_036097</name>
</gene>
<comment type="caution">
    <text evidence="4">The sequence shown here is derived from an EMBL/GenBank/DDBJ whole genome shotgun (WGS) entry which is preliminary data.</text>
</comment>
<feature type="repeat" description="PPR" evidence="3">
    <location>
        <begin position="206"/>
        <end position="240"/>
    </location>
</feature>
<dbReference type="AlphaFoldDB" id="A0A6G1DSF4"/>
<dbReference type="PROSITE" id="PS51375">
    <property type="entry name" value="PPR"/>
    <property type="match status" value="2"/>
</dbReference>
<evidence type="ECO:0000256" key="2">
    <source>
        <dbReference type="ARBA" id="ARBA00022946"/>
    </source>
</evidence>
<evidence type="ECO:0000313" key="4">
    <source>
        <dbReference type="EMBL" id="KAF0915399.1"/>
    </source>
</evidence>
<dbReference type="Pfam" id="PF01535">
    <property type="entry name" value="PPR"/>
    <property type="match status" value="1"/>
</dbReference>
<dbReference type="InterPro" id="IPR046960">
    <property type="entry name" value="PPR_At4g14850-like_plant"/>
</dbReference>
<name>A0A6G1DSF4_9ORYZ</name>
<proteinExistence type="predicted"/>
<dbReference type="GO" id="GO:0009451">
    <property type="term" value="P:RNA modification"/>
    <property type="evidence" value="ECO:0007669"/>
    <property type="project" value="InterPro"/>
</dbReference>
<organism evidence="4 5">
    <name type="scientific">Oryza meyeriana var. granulata</name>
    <dbReference type="NCBI Taxonomy" id="110450"/>
    <lineage>
        <taxon>Eukaryota</taxon>
        <taxon>Viridiplantae</taxon>
        <taxon>Streptophyta</taxon>
        <taxon>Embryophyta</taxon>
        <taxon>Tracheophyta</taxon>
        <taxon>Spermatophyta</taxon>
        <taxon>Magnoliopsida</taxon>
        <taxon>Liliopsida</taxon>
        <taxon>Poales</taxon>
        <taxon>Poaceae</taxon>
        <taxon>BOP clade</taxon>
        <taxon>Oryzoideae</taxon>
        <taxon>Oryzeae</taxon>
        <taxon>Oryzinae</taxon>
        <taxon>Oryza</taxon>
        <taxon>Oryza meyeriana</taxon>
    </lineage>
</organism>
<dbReference type="EMBL" id="SPHZ02000006">
    <property type="protein sequence ID" value="KAF0915399.1"/>
    <property type="molecule type" value="Genomic_DNA"/>
</dbReference>
<keyword evidence="5" id="KW-1185">Reference proteome</keyword>
<dbReference type="NCBIfam" id="TIGR00756">
    <property type="entry name" value="PPR"/>
    <property type="match status" value="1"/>
</dbReference>
<accession>A0A6G1DSF4</accession>
<dbReference type="OrthoDB" id="1915063at2759"/>
<sequence length="351" mass="37079">MPPRLLHSSTPLAPAHLRTLSASATASASAPRAGAPDLFGGMPRAPDRLARLPAELASFARARAAGHAPSQFAYGNALAACAPTGHVALAEQVYCASWKDGLSGNAYVCSGMVDLLAKSDRPGDALRAFADGDPSSAVCWNAIISGAVRNGKDGLAVEMFRDMVWGSCEPNSFTYSGALSACAAGAELDAGRAVHGLVIRRDPEYDVFVGTSLVNMYAKCGDMGAAMRVFWRMPVRNVVSWSTAIAGFVQEDEPLHSSAIKDGFIHGILSDLSVSSSLVKVYSRSGNMDDSRVILRSSDVAPDEFCRVCVLNGEVTGQLWHCWLFNCVGIATSAEQEELSKANSEFVVAID</sequence>
<dbReference type="Gene3D" id="1.25.40.10">
    <property type="entry name" value="Tetratricopeptide repeat domain"/>
    <property type="match status" value="2"/>
</dbReference>
<evidence type="ECO:0008006" key="6">
    <source>
        <dbReference type="Google" id="ProtNLM"/>
    </source>
</evidence>
<dbReference type="GO" id="GO:0003723">
    <property type="term" value="F:RNA binding"/>
    <property type="evidence" value="ECO:0007669"/>
    <property type="project" value="InterPro"/>
</dbReference>
<feature type="repeat" description="PPR" evidence="3">
    <location>
        <begin position="136"/>
        <end position="170"/>
    </location>
</feature>
<evidence type="ECO:0000256" key="3">
    <source>
        <dbReference type="PROSITE-ProRule" id="PRU00708"/>
    </source>
</evidence>
<evidence type="ECO:0000313" key="5">
    <source>
        <dbReference type="Proteomes" id="UP000479710"/>
    </source>
</evidence>
<reference evidence="4 5" key="1">
    <citation type="submission" date="2019-11" db="EMBL/GenBank/DDBJ databases">
        <title>Whole genome sequence of Oryza granulata.</title>
        <authorList>
            <person name="Li W."/>
        </authorList>
    </citation>
    <scope>NUCLEOTIDE SEQUENCE [LARGE SCALE GENOMIC DNA]</scope>
    <source>
        <strain evidence="5">cv. Menghai</strain>
        <tissue evidence="4">Leaf</tissue>
    </source>
</reference>
<dbReference type="InterPro" id="IPR011990">
    <property type="entry name" value="TPR-like_helical_dom_sf"/>
</dbReference>
<evidence type="ECO:0000256" key="1">
    <source>
        <dbReference type="ARBA" id="ARBA00022737"/>
    </source>
</evidence>